<dbReference type="Gene3D" id="3.10.20.880">
    <property type="match status" value="1"/>
</dbReference>
<protein>
    <submittedName>
        <fullName evidence="2">Uncharacterized 2Fe-2 and 4Fe-4S clusters-containing protein, contains DUF4445 domain</fullName>
    </submittedName>
</protein>
<dbReference type="PANTHER" id="PTHR42895">
    <property type="entry name" value="IRON-SULFUR CLUSTER-BINDING PROTEIN-RELATED"/>
    <property type="match status" value="1"/>
</dbReference>
<feature type="domain" description="2Fe-2S ferredoxin-type" evidence="1">
    <location>
        <begin position="2"/>
        <end position="99"/>
    </location>
</feature>
<dbReference type="Pfam" id="PF17651">
    <property type="entry name" value="Raco_middle"/>
    <property type="match status" value="1"/>
</dbReference>
<dbReference type="PANTHER" id="PTHR42895:SF2">
    <property type="entry name" value="IRON-SULFUR CLUSTER PROTEIN"/>
    <property type="match status" value="1"/>
</dbReference>
<dbReference type="Gene3D" id="3.30.420.480">
    <property type="entry name" value="Domain of unknown function (DUF4445)"/>
    <property type="match status" value="1"/>
</dbReference>
<dbReference type="InterPro" id="IPR042259">
    <property type="entry name" value="Raco-like_middle_sf"/>
</dbReference>
<dbReference type="SUPFAM" id="SSF54292">
    <property type="entry name" value="2Fe-2S ferredoxin-like"/>
    <property type="match status" value="1"/>
</dbReference>
<dbReference type="InterPro" id="IPR012675">
    <property type="entry name" value="Beta-grasp_dom_sf"/>
</dbReference>
<dbReference type="InterPro" id="IPR040506">
    <property type="entry name" value="RACo_linker"/>
</dbReference>
<gene>
    <name evidence="2" type="ORF">SAMN05443529_111121</name>
</gene>
<dbReference type="InterPro" id="IPR036010">
    <property type="entry name" value="2Fe-2S_ferredoxin-like_sf"/>
</dbReference>
<evidence type="ECO:0000313" key="3">
    <source>
        <dbReference type="Proteomes" id="UP000198656"/>
    </source>
</evidence>
<dbReference type="Pfam" id="PF14574">
    <property type="entry name" value="RACo_C_ter"/>
    <property type="match status" value="1"/>
</dbReference>
<proteinExistence type="predicted"/>
<dbReference type="Gene3D" id="3.10.20.30">
    <property type="match status" value="1"/>
</dbReference>
<dbReference type="Pfam" id="PF17650">
    <property type="entry name" value="RACo_linker"/>
    <property type="match status" value="1"/>
</dbReference>
<organism evidence="2 3">
    <name type="scientific">Desulfosporosinus hippei DSM 8344</name>
    <dbReference type="NCBI Taxonomy" id="1121419"/>
    <lineage>
        <taxon>Bacteria</taxon>
        <taxon>Bacillati</taxon>
        <taxon>Bacillota</taxon>
        <taxon>Clostridia</taxon>
        <taxon>Eubacteriales</taxon>
        <taxon>Desulfitobacteriaceae</taxon>
        <taxon>Desulfosporosinus</taxon>
    </lineage>
</organism>
<dbReference type="OrthoDB" id="9810588at2"/>
<dbReference type="InterPro" id="IPR001041">
    <property type="entry name" value="2Fe-2S_ferredoxin-type"/>
</dbReference>
<dbReference type="EMBL" id="FNCP01000011">
    <property type="protein sequence ID" value="SDH24486.1"/>
    <property type="molecule type" value="Genomic_DNA"/>
</dbReference>
<dbReference type="InterPro" id="IPR041414">
    <property type="entry name" value="Raco-like_middle"/>
</dbReference>
<dbReference type="RefSeq" id="WP_092333294.1">
    <property type="nucleotide sequence ID" value="NZ_FNCP01000011.1"/>
</dbReference>
<keyword evidence="3" id="KW-1185">Reference proteome</keyword>
<dbReference type="GO" id="GO:0051536">
    <property type="term" value="F:iron-sulfur cluster binding"/>
    <property type="evidence" value="ECO:0007669"/>
    <property type="project" value="InterPro"/>
</dbReference>
<reference evidence="3" key="1">
    <citation type="submission" date="2016-10" db="EMBL/GenBank/DDBJ databases">
        <authorList>
            <person name="Varghese N."/>
            <person name="Submissions S."/>
        </authorList>
    </citation>
    <scope>NUCLEOTIDE SEQUENCE [LARGE SCALE GENOMIC DNA]</scope>
    <source>
        <strain evidence="3">DSM 8344</strain>
    </source>
</reference>
<dbReference type="InterPro" id="IPR052911">
    <property type="entry name" value="Corrinoid_activation_enz"/>
</dbReference>
<dbReference type="Pfam" id="PF00111">
    <property type="entry name" value="Fer2"/>
    <property type="match status" value="1"/>
</dbReference>
<accession>A0A1G8AUN7</accession>
<dbReference type="InterPro" id="IPR027980">
    <property type="entry name" value="RACo_C"/>
</dbReference>
<evidence type="ECO:0000313" key="2">
    <source>
        <dbReference type="EMBL" id="SDH24486.1"/>
    </source>
</evidence>
<dbReference type="Proteomes" id="UP000198656">
    <property type="component" value="Unassembled WGS sequence"/>
</dbReference>
<dbReference type="STRING" id="1121419.SAMN05443529_111121"/>
<dbReference type="SUPFAM" id="SSF53067">
    <property type="entry name" value="Actin-like ATPase domain"/>
    <property type="match status" value="1"/>
</dbReference>
<name>A0A1G8AUN7_9FIRM</name>
<dbReference type="CDD" id="cd00207">
    <property type="entry name" value="fer2"/>
    <property type="match status" value="1"/>
</dbReference>
<evidence type="ECO:0000259" key="1">
    <source>
        <dbReference type="PROSITE" id="PS51085"/>
    </source>
</evidence>
<dbReference type="AlphaFoldDB" id="A0A1G8AUN7"/>
<dbReference type="PROSITE" id="PS51085">
    <property type="entry name" value="2FE2S_FER_2"/>
    <property type="match status" value="1"/>
</dbReference>
<sequence length="615" mass="65638">MIKVTFLPSEKVTQISKGTSILQAAISAGVQVVSTCGGKGTCGKCKVQISSATPTHVTEIKLSENKKKFLSAAELAEGWVLACQQLITEDMTIRVQAEQAANQRKTDFAAELKIKPAPGVEKVFLQMAKPSVEDQTPDWQRLVAALPNQGIKFNRRVAASLPRLLRESDYQVTAVLAGERLLAVEPGNTSRRCYGVAIDVGTTTVVAYLMDLISGALVNSGAVTNPQQVYGADVISRITHAASGKNQLGELQEKVIEALNSLIRKLCQESGIAKEEIYQAMVVGNTTMAHLFLGIDPTYLAPAPFIPVFRDTVDVQADELGLDILATGRVSVLPNVAGYVGSDTVGVMLAAGADRLPGISLIVDIGTNGEIVLSGKGRILTCSAAAGPAFEGAEIKYGMRAAEGAIEGVRLGEDVELEIIGGGKPRGICGSGLIDAIAELHRAGVIGPTGRFAAESAQLEKLPPLLRQRLRKAERASEFVLVWGMDSETGEDIILSQKDIREMQLAKGAIMAGIRILSLEMGINLQEIDRILLAGAFGNYIRKESAVEIGLLPSLPIERIMSIGNAAGDGAKMALLSVEECSRAESLAKRGEHVELSTRKEFQKEFLKGLDFKRV</sequence>
<dbReference type="InterPro" id="IPR043129">
    <property type="entry name" value="ATPase_NBD"/>
</dbReference>